<feature type="chain" id="PRO_5032421350" description="Senescence domain-containing protein" evidence="2">
    <location>
        <begin position="21"/>
        <end position="480"/>
    </location>
</feature>
<reference evidence="4" key="1">
    <citation type="submission" date="2021-02" db="EMBL/GenBank/DDBJ databases">
        <authorList>
            <person name="Dougan E. K."/>
            <person name="Rhodes N."/>
            <person name="Thang M."/>
            <person name="Chan C."/>
        </authorList>
    </citation>
    <scope>NUCLEOTIDE SEQUENCE</scope>
</reference>
<feature type="domain" description="Senescence" evidence="3">
    <location>
        <begin position="227"/>
        <end position="413"/>
    </location>
</feature>
<organism evidence="4 5">
    <name type="scientific">Polarella glacialis</name>
    <name type="common">Dinoflagellate</name>
    <dbReference type="NCBI Taxonomy" id="89957"/>
    <lineage>
        <taxon>Eukaryota</taxon>
        <taxon>Sar</taxon>
        <taxon>Alveolata</taxon>
        <taxon>Dinophyceae</taxon>
        <taxon>Suessiales</taxon>
        <taxon>Suessiaceae</taxon>
        <taxon>Polarella</taxon>
    </lineage>
</organism>
<dbReference type="GO" id="GO:0005886">
    <property type="term" value="C:plasma membrane"/>
    <property type="evidence" value="ECO:0007669"/>
    <property type="project" value="TreeGrafter"/>
</dbReference>
<name>A0A813KUC5_POLGL</name>
<proteinExistence type="predicted"/>
<evidence type="ECO:0000313" key="5">
    <source>
        <dbReference type="Proteomes" id="UP000626109"/>
    </source>
</evidence>
<keyword evidence="2" id="KW-0732">Signal</keyword>
<gene>
    <name evidence="4" type="ORF">PGLA2088_LOCUS37267</name>
</gene>
<dbReference type="AlphaFoldDB" id="A0A813KUC5"/>
<dbReference type="PANTHER" id="PTHR21068">
    <property type="entry name" value="SPARTIN"/>
    <property type="match status" value="1"/>
</dbReference>
<dbReference type="EMBL" id="CAJNNW010032418">
    <property type="protein sequence ID" value="CAE8712954.1"/>
    <property type="molecule type" value="Genomic_DNA"/>
</dbReference>
<protein>
    <recommendedName>
        <fullName evidence="3">Senescence domain-containing protein</fullName>
    </recommendedName>
</protein>
<comment type="caution">
    <text evidence="4">The sequence shown here is derived from an EMBL/GenBank/DDBJ whole genome shotgun (WGS) entry which is preliminary data.</text>
</comment>
<dbReference type="InterPro" id="IPR009686">
    <property type="entry name" value="Senescence/spartin_C"/>
</dbReference>
<sequence length="480" mass="48234">MVCLFALCVLTALRVQRCACLCSPVHCFDGCALPCPFAATVDLLKAFAVCRAFWEVVYLFLMSSAVVAVAESLNAGNCRVVLLAVDGNRGAEHSEVAPATVAEGVLRMLILPASEQQPEQRVLSITDSSASASDSRADMQLEEHGFFYPVLPGTPVCVAELGGCLTLPVVAGEGIYGLILAEAELERLCAELTQSGCVVRRQGNPQPAPRQPPAAAHASAAQVAGTVQQAGEAVAGAISLASGLLSWGINMTAAAAKESKLLAPAAKPLAVSPGVRQEVMHARGATCQVVMLSGALVDSLTQVTARMAGQVGKSLDSALSDNSSAAGGGGSIWKADAQALGQSTVGAGLGVFSSLSAATDRLVQDAAGGSADVLGHKYGKEVGELARDGIHVGGNLLAVKGQLAPKAVLKHVATESAASLVSPHHGGTPYKGGHSPGFQLGPTGPPAVAGLSASTLSTPAQGSTTSTGILLGPGPASSSA</sequence>
<dbReference type="PANTHER" id="PTHR21068:SF43">
    <property type="entry name" value="SPARTIN"/>
    <property type="match status" value="1"/>
</dbReference>
<feature type="compositionally biased region" description="Polar residues" evidence="1">
    <location>
        <begin position="452"/>
        <end position="468"/>
    </location>
</feature>
<dbReference type="InterPro" id="IPR045036">
    <property type="entry name" value="Spartin-like"/>
</dbReference>
<evidence type="ECO:0000259" key="3">
    <source>
        <dbReference type="Pfam" id="PF06911"/>
    </source>
</evidence>
<accession>A0A813KUC5</accession>
<feature type="signal peptide" evidence="2">
    <location>
        <begin position="1"/>
        <end position="20"/>
    </location>
</feature>
<dbReference type="Proteomes" id="UP000626109">
    <property type="component" value="Unassembled WGS sequence"/>
</dbReference>
<dbReference type="Pfam" id="PF06911">
    <property type="entry name" value="Senescence"/>
    <property type="match status" value="1"/>
</dbReference>
<feature type="region of interest" description="Disordered" evidence="1">
    <location>
        <begin position="418"/>
        <end position="480"/>
    </location>
</feature>
<evidence type="ECO:0000256" key="1">
    <source>
        <dbReference type="SAM" id="MobiDB-lite"/>
    </source>
</evidence>
<evidence type="ECO:0000313" key="4">
    <source>
        <dbReference type="EMBL" id="CAE8712954.1"/>
    </source>
</evidence>
<evidence type="ECO:0000256" key="2">
    <source>
        <dbReference type="SAM" id="SignalP"/>
    </source>
</evidence>